<evidence type="ECO:0000313" key="6">
    <source>
        <dbReference type="Proteomes" id="UP001164286"/>
    </source>
</evidence>
<name>A0AA38LSE1_9TREE</name>
<organism evidence="5 6">
    <name type="scientific">Dioszegia hungarica</name>
    <dbReference type="NCBI Taxonomy" id="4972"/>
    <lineage>
        <taxon>Eukaryota</taxon>
        <taxon>Fungi</taxon>
        <taxon>Dikarya</taxon>
        <taxon>Basidiomycota</taxon>
        <taxon>Agaricomycotina</taxon>
        <taxon>Tremellomycetes</taxon>
        <taxon>Tremellales</taxon>
        <taxon>Bulleribasidiaceae</taxon>
        <taxon>Dioszegia</taxon>
    </lineage>
</organism>
<feature type="region of interest" description="Disordered" evidence="4">
    <location>
        <begin position="434"/>
        <end position="475"/>
    </location>
</feature>
<dbReference type="InterPro" id="IPR036322">
    <property type="entry name" value="WD40_repeat_dom_sf"/>
</dbReference>
<keyword evidence="1 3" id="KW-0853">WD repeat</keyword>
<evidence type="ECO:0008006" key="7">
    <source>
        <dbReference type="Google" id="ProtNLM"/>
    </source>
</evidence>
<dbReference type="GeneID" id="77725180"/>
<feature type="repeat" description="WD" evidence="3">
    <location>
        <begin position="357"/>
        <end position="388"/>
    </location>
</feature>
<keyword evidence="6" id="KW-1185">Reference proteome</keyword>
<dbReference type="GO" id="GO:0080008">
    <property type="term" value="C:Cul4-RING E3 ubiquitin ligase complex"/>
    <property type="evidence" value="ECO:0007669"/>
    <property type="project" value="TreeGrafter"/>
</dbReference>
<evidence type="ECO:0000256" key="1">
    <source>
        <dbReference type="ARBA" id="ARBA00022574"/>
    </source>
</evidence>
<dbReference type="InterPro" id="IPR015943">
    <property type="entry name" value="WD40/YVTN_repeat-like_dom_sf"/>
</dbReference>
<dbReference type="PANTHER" id="PTHR44472">
    <property type="entry name" value="DDB1- AND CUL4-ASSOCIATED FACTOR 4-RELATED"/>
    <property type="match status" value="1"/>
</dbReference>
<evidence type="ECO:0000256" key="2">
    <source>
        <dbReference type="ARBA" id="ARBA00022737"/>
    </source>
</evidence>
<dbReference type="PROSITE" id="PS50082">
    <property type="entry name" value="WD_REPEATS_2"/>
    <property type="match status" value="1"/>
</dbReference>
<dbReference type="SUPFAM" id="SSF50978">
    <property type="entry name" value="WD40 repeat-like"/>
    <property type="match status" value="1"/>
</dbReference>
<keyword evidence="2" id="KW-0677">Repeat</keyword>
<gene>
    <name evidence="5" type="ORF">MKK02DRAFT_18607</name>
</gene>
<feature type="compositionally biased region" description="Basic and acidic residues" evidence="4">
    <location>
        <begin position="465"/>
        <end position="475"/>
    </location>
</feature>
<evidence type="ECO:0000256" key="4">
    <source>
        <dbReference type="SAM" id="MobiDB-lite"/>
    </source>
</evidence>
<comment type="caution">
    <text evidence="5">The sequence shown here is derived from an EMBL/GenBank/DDBJ whole genome shotgun (WGS) entry which is preliminary data.</text>
</comment>
<accession>A0AA38LSE1</accession>
<evidence type="ECO:0000256" key="3">
    <source>
        <dbReference type="PROSITE-ProRule" id="PRU00221"/>
    </source>
</evidence>
<feature type="region of interest" description="Disordered" evidence="4">
    <location>
        <begin position="1"/>
        <end position="57"/>
    </location>
</feature>
<sequence>MSDPSVGPLGDLSGLTWDPIRKKYFPTPRETPSGPSRDRDDPIPLSTPASKRPKAELPLRAHRDLCELIVREGRRAMAMKGRGWRYGLITRSTGDHLASLAYEGLDTGCSCRSERITTLQAGLAVSFREGRADGQTFTGGAYLAATDGGKVMMQDLDGTTHRIGVCSDPLVGLHYDIARMTIMTVSAGDDPHLHLFKRDDDSVDQLAATTFDLKGLADKEIKCVASYDDVCLTVGSNKSLTSVTDYENPLTVSRALISDPLCMDFGDNPNIVYTGLRNAKVLMTDLRTPTSQAAALCRVPGGKAVIGVKRLDDGAVPFGLVASAMGNELLIYDTRFGSSPLHTLPDHINKFNFPLDLAVTPDSKFLFASGSDRRIGLWSTITGERIHPTSEDEPPGPSSNPLKRIFPGMVQKLAVREDYGLLVGCGAEVMHFGKARPGRGRRDFGHGSGGDDSEESMDEDGEDEMAQRVRLEELD</sequence>
<dbReference type="EMBL" id="JAKWFO010000011">
    <property type="protein sequence ID" value="KAI9633238.1"/>
    <property type="molecule type" value="Genomic_DNA"/>
</dbReference>
<feature type="compositionally biased region" description="Acidic residues" evidence="4">
    <location>
        <begin position="451"/>
        <end position="464"/>
    </location>
</feature>
<evidence type="ECO:0000313" key="5">
    <source>
        <dbReference type="EMBL" id="KAI9633238.1"/>
    </source>
</evidence>
<dbReference type="RefSeq" id="XP_052943015.1">
    <property type="nucleotide sequence ID" value="XM_053085979.1"/>
</dbReference>
<dbReference type="Proteomes" id="UP001164286">
    <property type="component" value="Unassembled WGS sequence"/>
</dbReference>
<feature type="region of interest" description="Disordered" evidence="4">
    <location>
        <begin position="385"/>
        <end position="404"/>
    </location>
</feature>
<dbReference type="PANTHER" id="PTHR44472:SF1">
    <property type="entry name" value="DDB1 AND CUL4 ASSOCIATED FACTOR 4"/>
    <property type="match status" value="1"/>
</dbReference>
<dbReference type="AlphaFoldDB" id="A0AA38LSE1"/>
<dbReference type="InterPro" id="IPR001680">
    <property type="entry name" value="WD40_rpt"/>
</dbReference>
<reference evidence="5" key="1">
    <citation type="journal article" date="2022" name="G3 (Bethesda)">
        <title>High quality genome of the basidiomycete yeast Dioszegia hungarica PDD-24b-2 isolated from cloud water.</title>
        <authorList>
            <person name="Jarrige D."/>
            <person name="Haridas S."/>
            <person name="Bleykasten-Grosshans C."/>
            <person name="Joly M."/>
            <person name="Nadalig T."/>
            <person name="Sancelme M."/>
            <person name="Vuilleumier S."/>
            <person name="Grigoriev I.V."/>
            <person name="Amato P."/>
            <person name="Bringel F."/>
        </authorList>
    </citation>
    <scope>NUCLEOTIDE SEQUENCE</scope>
    <source>
        <strain evidence="5">PDD-24b-2</strain>
    </source>
</reference>
<dbReference type="InterPro" id="IPR052254">
    <property type="entry name" value="CUL4-DDB1_E3_ligase_receptor"/>
</dbReference>
<proteinExistence type="predicted"/>
<dbReference type="Gene3D" id="2.130.10.10">
    <property type="entry name" value="YVTN repeat-like/Quinoprotein amine dehydrogenase"/>
    <property type="match status" value="1"/>
</dbReference>
<protein>
    <recommendedName>
        <fullName evidence="7">WD40 repeat-like protein</fullName>
    </recommendedName>
</protein>